<name>A0A926JU21_9FLAO</name>
<dbReference type="Gene3D" id="3.90.1150.200">
    <property type="match status" value="1"/>
</dbReference>
<protein>
    <submittedName>
        <fullName evidence="2">DUF1801 domain-containing protein</fullName>
    </submittedName>
</protein>
<dbReference type="AlphaFoldDB" id="A0A926JU21"/>
<evidence type="ECO:0000313" key="3">
    <source>
        <dbReference type="Proteomes" id="UP000653730"/>
    </source>
</evidence>
<gene>
    <name evidence="2" type="ORF">IBL28_15475</name>
</gene>
<reference evidence="2 3" key="1">
    <citation type="submission" date="2020-09" db="EMBL/GenBank/DDBJ databases">
        <title>Sinomicrobium weinanense sp. nov., a halophilic bacteria isolated from saline-alkali soil.</title>
        <authorList>
            <person name="Wu P."/>
            <person name="Ren H."/>
            <person name="Mei Y."/>
            <person name="Liang Y."/>
            <person name="Chen Z."/>
        </authorList>
    </citation>
    <scope>NUCLEOTIDE SEQUENCE [LARGE SCALE GENOMIC DNA]</scope>
    <source>
        <strain evidence="2 3">FJxs</strain>
    </source>
</reference>
<comment type="caution">
    <text evidence="2">The sequence shown here is derived from an EMBL/GenBank/DDBJ whole genome shotgun (WGS) entry which is preliminary data.</text>
</comment>
<keyword evidence="3" id="KW-1185">Reference proteome</keyword>
<dbReference type="SUPFAM" id="SSF159888">
    <property type="entry name" value="YdhG-like"/>
    <property type="match status" value="1"/>
</dbReference>
<accession>A0A926JU21</accession>
<feature type="domain" description="YdhG-like" evidence="1">
    <location>
        <begin position="21"/>
        <end position="112"/>
    </location>
</feature>
<sequence length="120" mass="13702">MPGTNFKTVDEYLDTFPQRTRKILEKVREAIRETAPEAEEVISYQMPTYKLGKNLVHFAGYANHIGFYPTPSAITAFADELKGYKTSKGAVQFPLDHPLPLELITRIVQFRIKENAKKQS</sequence>
<dbReference type="Pfam" id="PF08818">
    <property type="entry name" value="DUF1801"/>
    <property type="match status" value="1"/>
</dbReference>
<dbReference type="RefSeq" id="WP_187966507.1">
    <property type="nucleotide sequence ID" value="NZ_JACVDC010000056.1"/>
</dbReference>
<evidence type="ECO:0000259" key="1">
    <source>
        <dbReference type="Pfam" id="PF08818"/>
    </source>
</evidence>
<evidence type="ECO:0000313" key="2">
    <source>
        <dbReference type="EMBL" id="MBC9797374.1"/>
    </source>
</evidence>
<dbReference type="EMBL" id="JACVDC010000056">
    <property type="protein sequence ID" value="MBC9797374.1"/>
    <property type="molecule type" value="Genomic_DNA"/>
</dbReference>
<dbReference type="InterPro" id="IPR014922">
    <property type="entry name" value="YdhG-like"/>
</dbReference>
<organism evidence="2 3">
    <name type="scientific">Sinomicrobium weinanense</name>
    <dbReference type="NCBI Taxonomy" id="2842200"/>
    <lineage>
        <taxon>Bacteria</taxon>
        <taxon>Pseudomonadati</taxon>
        <taxon>Bacteroidota</taxon>
        <taxon>Flavobacteriia</taxon>
        <taxon>Flavobacteriales</taxon>
        <taxon>Flavobacteriaceae</taxon>
        <taxon>Sinomicrobium</taxon>
    </lineage>
</organism>
<dbReference type="Proteomes" id="UP000653730">
    <property type="component" value="Unassembled WGS sequence"/>
</dbReference>
<proteinExistence type="predicted"/>